<evidence type="ECO:0008006" key="6">
    <source>
        <dbReference type="Google" id="ProtNLM"/>
    </source>
</evidence>
<dbReference type="InterPro" id="IPR026960">
    <property type="entry name" value="RVT-Znf"/>
</dbReference>
<dbReference type="EMBL" id="QGNW01000263">
    <property type="protein sequence ID" value="RVW80659.1"/>
    <property type="molecule type" value="Genomic_DNA"/>
</dbReference>
<comment type="caution">
    <text evidence="4">The sequence shown here is derived from an EMBL/GenBank/DDBJ whole genome shotgun (WGS) entry which is preliminary data.</text>
</comment>
<evidence type="ECO:0000259" key="2">
    <source>
        <dbReference type="Pfam" id="PF13966"/>
    </source>
</evidence>
<gene>
    <name evidence="4" type="ORF">CK203_044359</name>
</gene>
<dbReference type="PANTHER" id="PTHR34427:SF5">
    <property type="entry name" value="DUF4283 DOMAIN-CONTAINING PROTEIN"/>
    <property type="match status" value="1"/>
</dbReference>
<dbReference type="AlphaFoldDB" id="A0A438H8D8"/>
<dbReference type="PANTHER" id="PTHR34427">
    <property type="entry name" value="DUF4283 DOMAIN PROTEIN"/>
    <property type="match status" value="1"/>
</dbReference>
<feature type="domain" description="DUF4283" evidence="3">
    <location>
        <begin position="374"/>
        <end position="428"/>
    </location>
</feature>
<feature type="region of interest" description="Disordered" evidence="1">
    <location>
        <begin position="593"/>
        <end position="629"/>
    </location>
</feature>
<dbReference type="InterPro" id="IPR025558">
    <property type="entry name" value="DUF4283"/>
</dbReference>
<feature type="compositionally biased region" description="Low complexity" evidence="1">
    <location>
        <begin position="601"/>
        <end position="629"/>
    </location>
</feature>
<proteinExistence type="predicted"/>
<evidence type="ECO:0000313" key="5">
    <source>
        <dbReference type="Proteomes" id="UP000288805"/>
    </source>
</evidence>
<evidence type="ECO:0000256" key="1">
    <source>
        <dbReference type="SAM" id="MobiDB-lite"/>
    </source>
</evidence>
<evidence type="ECO:0000313" key="4">
    <source>
        <dbReference type="EMBL" id="RVW80659.1"/>
    </source>
</evidence>
<dbReference type="Proteomes" id="UP000288805">
    <property type="component" value="Unassembled WGS sequence"/>
</dbReference>
<protein>
    <recommendedName>
        <fullName evidence="6">Reverse transcriptase zinc-binding domain-containing protein</fullName>
    </recommendedName>
</protein>
<feature type="domain" description="Reverse transcriptase zinc-binding" evidence="2">
    <location>
        <begin position="78"/>
        <end position="159"/>
    </location>
</feature>
<accession>A0A438H8D8</accession>
<name>A0A438H8D8_VITVI</name>
<sequence>MSFPSLFALIVEKEVWVADIWDPLAEGGGGGWNPCFLRAFNDWEVEEAERFLERLQGKRVIEDVEDMVSWTETKSGKFSVKSLYVALEAGGSSLFPSSYIWNVNVQPKISFFAWEATWGKALTLDMVQKRGWVLANRCFMCLEKEENINHLLLHCSRTRVCGVGFSLSFGLVEVEGGCIGGRSSEGGKSWFAVESKTFEITIEETRGKLRGVILERSKGFSSWIKFGAKSLSSLLEGVEEWCRDESSSRSLRAWEEGGRKYRLECRSNIAGRYLLCSVRDSEAKRFCLVFPEGKGLVGGWFMLAQKLRALGITTQPMKKFELGNSTSVKEDYRGKGKEKGKGVFPDAVRMEKGELGEALWVHVGERDLTRREVQLSRCLVGCFGDNVEDVPPLSFLEEWAYESWSLKGGLKISRLGGALVLFEFEDKNGSHPKDVWVKVVGLPLHLWSREVFKSIGERCGGFIAVDEDTTFFSELQWARILVKAPGKIRQGTLQVVAGNRCWTAQASRVQVECGRGQGEAQAQRWLREGGPPQVIWAIQTAGAVLLARASSVPAEAEEGMDPELMVVQAVNAVVLTPRGWRGTDEALMEEASRYDAGPSPLSQLGHRGHSHLSSSSLGASPRPSGLRRG</sequence>
<dbReference type="Pfam" id="PF14111">
    <property type="entry name" value="DUF4283"/>
    <property type="match status" value="1"/>
</dbReference>
<dbReference type="Pfam" id="PF13966">
    <property type="entry name" value="zf-RVT"/>
    <property type="match status" value="1"/>
</dbReference>
<reference evidence="4 5" key="1">
    <citation type="journal article" date="2018" name="PLoS Genet.">
        <title>Population sequencing reveals clonal diversity and ancestral inbreeding in the grapevine cultivar Chardonnay.</title>
        <authorList>
            <person name="Roach M.J."/>
            <person name="Johnson D.L."/>
            <person name="Bohlmann J."/>
            <person name="van Vuuren H.J."/>
            <person name="Jones S.J."/>
            <person name="Pretorius I.S."/>
            <person name="Schmidt S.A."/>
            <person name="Borneman A.R."/>
        </authorList>
    </citation>
    <scope>NUCLEOTIDE SEQUENCE [LARGE SCALE GENOMIC DNA]</scope>
    <source>
        <strain evidence="5">cv. Chardonnay</strain>
        <tissue evidence="4">Leaf</tissue>
    </source>
</reference>
<organism evidence="4 5">
    <name type="scientific">Vitis vinifera</name>
    <name type="common">Grape</name>
    <dbReference type="NCBI Taxonomy" id="29760"/>
    <lineage>
        <taxon>Eukaryota</taxon>
        <taxon>Viridiplantae</taxon>
        <taxon>Streptophyta</taxon>
        <taxon>Embryophyta</taxon>
        <taxon>Tracheophyta</taxon>
        <taxon>Spermatophyta</taxon>
        <taxon>Magnoliopsida</taxon>
        <taxon>eudicotyledons</taxon>
        <taxon>Gunneridae</taxon>
        <taxon>Pentapetalae</taxon>
        <taxon>rosids</taxon>
        <taxon>Vitales</taxon>
        <taxon>Vitaceae</taxon>
        <taxon>Viteae</taxon>
        <taxon>Vitis</taxon>
    </lineage>
</organism>
<evidence type="ECO:0000259" key="3">
    <source>
        <dbReference type="Pfam" id="PF14111"/>
    </source>
</evidence>